<dbReference type="SUPFAM" id="SSF52540">
    <property type="entry name" value="P-loop containing nucleoside triphosphate hydrolases"/>
    <property type="match status" value="2"/>
</dbReference>
<sequence length="515" mass="59508">MNIYKIENLSFRYQKNQNYILKNISFEIEEGGFYLICGKSGSGKTTLLQLLKKEIMPQGDITGNIFINNSTSQPEDIGYIFQNPDFQIVSHKVIHELSFGLENMSMSLKEMKRRVGEVVHFFNLQDILYKDVSKLSGGQKQLVNLASIVTMKPKVMLLDEPTAQLDPIASQEFLTMLKRVNEELNITVVLVEHDLEQTMKMCDYLIYLENGEIQYYGTPRRIPKLKNYEKALPVATQLFHKSNMEDIVYDFKSVRKWIKDHQDNFTVLDKNEFKLHNILLQLKNIHFNYEDIPVLKGLNLDVYENEVLAIVGSNGCGKSTLLKVICGLLNYKRGKIYVGQVEIKKDKNLFDNFIAYLPQDPTTLFLKETVREELDNQESIDLLYDLKLDFLLEQHPYDLSGGQMQLVAFIKILARNPKLILLDEPTKGLDAYYKEKIGDLLEKLADKITVIIVSHDLEFCARYAKRIGMMFDGKIESIDKTDAFFSSNLFYTTIMNKLTRGILDNVNIIEDIKYE</sequence>
<dbReference type="Pfam" id="PF00005">
    <property type="entry name" value="ABC_tran"/>
    <property type="match status" value="2"/>
</dbReference>
<keyword evidence="6" id="KW-0547">Nucleotide-binding</keyword>
<dbReference type="InterPro" id="IPR015856">
    <property type="entry name" value="ABC_transpr_CbiO/EcfA_su"/>
</dbReference>
<dbReference type="PROSITE" id="PS50893">
    <property type="entry name" value="ABC_TRANSPORTER_2"/>
    <property type="match status" value="2"/>
</dbReference>
<dbReference type="CDD" id="cd03225">
    <property type="entry name" value="ABC_cobalt_CbiO_domain1"/>
    <property type="match status" value="1"/>
</dbReference>
<dbReference type="InterPro" id="IPR003593">
    <property type="entry name" value="AAA+_ATPase"/>
</dbReference>
<dbReference type="InterPro" id="IPR050095">
    <property type="entry name" value="ECF_ABC_transporter_ATP-bd"/>
</dbReference>
<keyword evidence="3" id="KW-0813">Transport</keyword>
<dbReference type="EMBL" id="NFLB01000007">
    <property type="protein sequence ID" value="OUQ05117.1"/>
    <property type="molecule type" value="Genomic_DNA"/>
</dbReference>
<evidence type="ECO:0000256" key="10">
    <source>
        <dbReference type="ARBA" id="ARBA00025157"/>
    </source>
</evidence>
<evidence type="ECO:0000256" key="2">
    <source>
        <dbReference type="ARBA" id="ARBA00005417"/>
    </source>
</evidence>
<evidence type="ECO:0000259" key="11">
    <source>
        <dbReference type="PROSITE" id="PS50893"/>
    </source>
</evidence>
<dbReference type="PANTHER" id="PTHR43553:SF23">
    <property type="entry name" value="ABC TRANSPORTER ATP-BINDING COMPONENT"/>
    <property type="match status" value="1"/>
</dbReference>
<keyword evidence="4" id="KW-1003">Cell membrane</keyword>
<reference evidence="13" key="1">
    <citation type="submission" date="2017-04" db="EMBL/GenBank/DDBJ databases">
        <title>Function of individual gut microbiota members based on whole genome sequencing of pure cultures obtained from chicken caecum.</title>
        <authorList>
            <person name="Medvecky M."/>
            <person name="Cejkova D."/>
            <person name="Polansky O."/>
            <person name="Karasova D."/>
            <person name="Kubasova T."/>
            <person name="Cizek A."/>
            <person name="Rychlik I."/>
        </authorList>
    </citation>
    <scope>NUCLEOTIDE SEQUENCE [LARGE SCALE GENOMIC DNA]</scope>
    <source>
        <strain evidence="13">An149</strain>
    </source>
</reference>
<dbReference type="GO" id="GO:0005524">
    <property type="term" value="F:ATP binding"/>
    <property type="evidence" value="ECO:0007669"/>
    <property type="project" value="UniProtKB-KW"/>
</dbReference>
<evidence type="ECO:0000256" key="7">
    <source>
        <dbReference type="ARBA" id="ARBA00022840"/>
    </source>
</evidence>
<feature type="domain" description="ABC transporter" evidence="11">
    <location>
        <begin position="280"/>
        <end position="497"/>
    </location>
</feature>
<organism evidence="12 13">
    <name type="scientific">Thomasclavelia spiroformis</name>
    <dbReference type="NCBI Taxonomy" id="29348"/>
    <lineage>
        <taxon>Bacteria</taxon>
        <taxon>Bacillati</taxon>
        <taxon>Bacillota</taxon>
        <taxon>Erysipelotrichia</taxon>
        <taxon>Erysipelotrichales</taxon>
        <taxon>Coprobacillaceae</taxon>
        <taxon>Thomasclavelia</taxon>
    </lineage>
</organism>
<comment type="caution">
    <text evidence="12">The sequence shown here is derived from an EMBL/GenBank/DDBJ whole genome shotgun (WGS) entry which is preliminary data.</text>
</comment>
<dbReference type="InterPro" id="IPR003439">
    <property type="entry name" value="ABC_transporter-like_ATP-bd"/>
</dbReference>
<name>A0A1Y4QIQ9_9FIRM</name>
<dbReference type="AlphaFoldDB" id="A0A1Y4QIQ9"/>
<evidence type="ECO:0000256" key="6">
    <source>
        <dbReference type="ARBA" id="ARBA00022741"/>
    </source>
</evidence>
<accession>A0A1Y4QIQ9</accession>
<evidence type="ECO:0000256" key="4">
    <source>
        <dbReference type="ARBA" id="ARBA00022475"/>
    </source>
</evidence>
<keyword evidence="7" id="KW-0067">ATP-binding</keyword>
<comment type="similarity">
    <text evidence="2">Belongs to the ABC transporter superfamily.</text>
</comment>
<dbReference type="Gene3D" id="3.40.50.300">
    <property type="entry name" value="P-loop containing nucleotide triphosphate hydrolases"/>
    <property type="match status" value="2"/>
</dbReference>
<dbReference type="GO" id="GO:0016887">
    <property type="term" value="F:ATP hydrolysis activity"/>
    <property type="evidence" value="ECO:0007669"/>
    <property type="project" value="InterPro"/>
</dbReference>
<evidence type="ECO:0000256" key="9">
    <source>
        <dbReference type="ARBA" id="ARBA00023136"/>
    </source>
</evidence>
<keyword evidence="5" id="KW-0677">Repeat</keyword>
<dbReference type="SMART" id="SM00382">
    <property type="entry name" value="AAA"/>
    <property type="match status" value="2"/>
</dbReference>
<dbReference type="PANTHER" id="PTHR43553">
    <property type="entry name" value="HEAVY METAL TRANSPORTER"/>
    <property type="match status" value="1"/>
</dbReference>
<dbReference type="InterPro" id="IPR017871">
    <property type="entry name" value="ABC_transporter-like_CS"/>
</dbReference>
<dbReference type="Proteomes" id="UP000196258">
    <property type="component" value="Unassembled WGS sequence"/>
</dbReference>
<dbReference type="NCBIfam" id="NF010167">
    <property type="entry name" value="PRK13648.1"/>
    <property type="match status" value="2"/>
</dbReference>
<proteinExistence type="inferred from homology"/>
<keyword evidence="9" id="KW-0472">Membrane</keyword>
<evidence type="ECO:0000256" key="5">
    <source>
        <dbReference type="ARBA" id="ARBA00022737"/>
    </source>
</evidence>
<evidence type="ECO:0000256" key="3">
    <source>
        <dbReference type="ARBA" id="ARBA00022448"/>
    </source>
</evidence>
<dbReference type="GO" id="GO:0043190">
    <property type="term" value="C:ATP-binding cassette (ABC) transporter complex"/>
    <property type="evidence" value="ECO:0007669"/>
    <property type="project" value="TreeGrafter"/>
</dbReference>
<dbReference type="RefSeq" id="WP_087256452.1">
    <property type="nucleotide sequence ID" value="NZ_NFKY01000001.1"/>
</dbReference>
<comment type="function">
    <text evidence="10">Probably part of an ABC transporter complex. Responsible for energy coupling to the transport system.</text>
</comment>
<dbReference type="PROSITE" id="PS00211">
    <property type="entry name" value="ABC_TRANSPORTER_1"/>
    <property type="match status" value="2"/>
</dbReference>
<keyword evidence="8" id="KW-1278">Translocase</keyword>
<dbReference type="InterPro" id="IPR027417">
    <property type="entry name" value="P-loop_NTPase"/>
</dbReference>
<evidence type="ECO:0000256" key="8">
    <source>
        <dbReference type="ARBA" id="ARBA00022967"/>
    </source>
</evidence>
<dbReference type="GO" id="GO:0042626">
    <property type="term" value="F:ATPase-coupled transmembrane transporter activity"/>
    <property type="evidence" value="ECO:0007669"/>
    <property type="project" value="TreeGrafter"/>
</dbReference>
<comment type="subcellular location">
    <subcellularLocation>
        <location evidence="1">Cell membrane</location>
        <topology evidence="1">Peripheral membrane protein</topology>
    </subcellularLocation>
</comment>
<protein>
    <recommendedName>
        <fullName evidence="11">ABC transporter domain-containing protein</fullName>
    </recommendedName>
</protein>
<evidence type="ECO:0000256" key="1">
    <source>
        <dbReference type="ARBA" id="ARBA00004202"/>
    </source>
</evidence>
<evidence type="ECO:0000313" key="12">
    <source>
        <dbReference type="EMBL" id="OUQ05117.1"/>
    </source>
</evidence>
<evidence type="ECO:0000313" key="13">
    <source>
        <dbReference type="Proteomes" id="UP000196258"/>
    </source>
</evidence>
<gene>
    <name evidence="12" type="ORF">B5E91_07290</name>
</gene>
<feature type="domain" description="ABC transporter" evidence="11">
    <location>
        <begin position="4"/>
        <end position="235"/>
    </location>
</feature>